<dbReference type="EMBL" id="SZYD01000016">
    <property type="protein sequence ID" value="KAD3337558.1"/>
    <property type="molecule type" value="Genomic_DNA"/>
</dbReference>
<dbReference type="SUPFAM" id="SSF53756">
    <property type="entry name" value="UDP-Glycosyltransferase/glycogen phosphorylase"/>
    <property type="match status" value="1"/>
</dbReference>
<dbReference type="InterPro" id="IPR002213">
    <property type="entry name" value="UDP_glucos_trans"/>
</dbReference>
<protein>
    <recommendedName>
        <fullName evidence="5">Glycosyltransferase</fullName>
    </recommendedName>
</protein>
<gene>
    <name evidence="3" type="ORF">E3N88_33078</name>
</gene>
<dbReference type="PANTHER" id="PTHR48047:SF232">
    <property type="entry name" value="GLYCOSYLTRANSFERASE"/>
    <property type="match status" value="1"/>
</dbReference>
<organism evidence="3 4">
    <name type="scientific">Mikania micrantha</name>
    <name type="common">bitter vine</name>
    <dbReference type="NCBI Taxonomy" id="192012"/>
    <lineage>
        <taxon>Eukaryota</taxon>
        <taxon>Viridiplantae</taxon>
        <taxon>Streptophyta</taxon>
        <taxon>Embryophyta</taxon>
        <taxon>Tracheophyta</taxon>
        <taxon>Spermatophyta</taxon>
        <taxon>Magnoliopsida</taxon>
        <taxon>eudicotyledons</taxon>
        <taxon>Gunneridae</taxon>
        <taxon>Pentapetalae</taxon>
        <taxon>asterids</taxon>
        <taxon>campanulids</taxon>
        <taxon>Asterales</taxon>
        <taxon>Asteraceae</taxon>
        <taxon>Asteroideae</taxon>
        <taxon>Heliantheae alliance</taxon>
        <taxon>Eupatorieae</taxon>
        <taxon>Mikania</taxon>
    </lineage>
</organism>
<evidence type="ECO:0000256" key="2">
    <source>
        <dbReference type="ARBA" id="ARBA00022679"/>
    </source>
</evidence>
<accession>A0A5N6MCX1</accession>
<evidence type="ECO:0000313" key="4">
    <source>
        <dbReference type="Proteomes" id="UP000326396"/>
    </source>
</evidence>
<comment type="similarity">
    <text evidence="1">Belongs to the UDP-glycosyltransferase family.</text>
</comment>
<keyword evidence="2" id="KW-0808">Transferase</keyword>
<evidence type="ECO:0000313" key="3">
    <source>
        <dbReference type="EMBL" id="KAD3337558.1"/>
    </source>
</evidence>
<proteinExistence type="inferred from homology"/>
<comment type="caution">
    <text evidence="3">The sequence shown here is derived from an EMBL/GenBank/DDBJ whole genome shotgun (WGS) entry which is preliminary data.</text>
</comment>
<dbReference type="AlphaFoldDB" id="A0A5N6MCX1"/>
<sequence length="410" mass="46059">MASQPTNPHFVLFPLMAQGHMIPMVDMARLLTERGSMVTIVASPVNANRFRSVIDRAIEVKLKIQILELQLPLAEVGLPEGCENFDLLPTPEHAFNMVLAINMLEEPAEKMVRVLCPSPSCIISDSAFPWSNDIAKRLEDPVSKSWQVIDSVKGMTGFAANMEDIMLWVRKNMGGKPPDKEAIGIVVNSFEELEPKYVEELAMAKDKKVWCIGPVSLFNKSFQDRAERGNKGAINGHDCLKWLDLRESGSVIYVCLGSLSYALTEQASELGLGLESSNIPFLWFIRQTSEEFEAWLSKEGYEERIKGRGLMIREQFQNERFIIDVLKIGVKIGVEIPVMFTKVDGSKEIIKRDGVKEAVQALMKNDKEGEARRKRCRELGVKAKRAMEEAEGGSSYRNITSMIQAVMMRV</sequence>
<name>A0A5N6MCX1_9ASTR</name>
<dbReference type="Gene3D" id="3.40.50.2000">
    <property type="entry name" value="Glycogen Phosphorylase B"/>
    <property type="match status" value="5"/>
</dbReference>
<keyword evidence="4" id="KW-1185">Reference proteome</keyword>
<dbReference type="OrthoDB" id="5835829at2759"/>
<dbReference type="GO" id="GO:0035251">
    <property type="term" value="F:UDP-glucosyltransferase activity"/>
    <property type="evidence" value="ECO:0007669"/>
    <property type="project" value="TreeGrafter"/>
</dbReference>
<evidence type="ECO:0008006" key="5">
    <source>
        <dbReference type="Google" id="ProtNLM"/>
    </source>
</evidence>
<dbReference type="CDD" id="cd03784">
    <property type="entry name" value="GT1_Gtf-like"/>
    <property type="match status" value="1"/>
</dbReference>
<reference evidence="3 4" key="1">
    <citation type="submission" date="2019-05" db="EMBL/GenBank/DDBJ databases">
        <title>Mikania micrantha, genome provides insights into the molecular mechanism of rapid growth.</title>
        <authorList>
            <person name="Liu B."/>
        </authorList>
    </citation>
    <scope>NUCLEOTIDE SEQUENCE [LARGE SCALE GENOMIC DNA]</scope>
    <source>
        <strain evidence="3">NLD-2019</strain>
        <tissue evidence="3">Leaf</tissue>
    </source>
</reference>
<dbReference type="Proteomes" id="UP000326396">
    <property type="component" value="Linkage Group LG6"/>
</dbReference>
<evidence type="ECO:0000256" key="1">
    <source>
        <dbReference type="ARBA" id="ARBA00009995"/>
    </source>
</evidence>
<dbReference type="PANTHER" id="PTHR48047">
    <property type="entry name" value="GLYCOSYLTRANSFERASE"/>
    <property type="match status" value="1"/>
</dbReference>